<evidence type="ECO:0000256" key="5">
    <source>
        <dbReference type="ARBA" id="ARBA00019425"/>
    </source>
</evidence>
<evidence type="ECO:0000256" key="11">
    <source>
        <dbReference type="ARBA" id="ARBA00022692"/>
    </source>
</evidence>
<feature type="transmembrane region" description="Helical" evidence="17">
    <location>
        <begin position="46"/>
        <end position="71"/>
    </location>
</feature>
<evidence type="ECO:0000313" key="18">
    <source>
        <dbReference type="EMBL" id="TCT22834.1"/>
    </source>
</evidence>
<keyword evidence="10" id="KW-0349">Heme</keyword>
<dbReference type="GO" id="GO:0006099">
    <property type="term" value="P:tricarboxylic acid cycle"/>
    <property type="evidence" value="ECO:0007669"/>
    <property type="project" value="UniProtKB-UniPathway"/>
</dbReference>
<evidence type="ECO:0000256" key="2">
    <source>
        <dbReference type="ARBA" id="ARBA00004050"/>
    </source>
</evidence>
<dbReference type="GO" id="GO:0009055">
    <property type="term" value="F:electron transfer activity"/>
    <property type="evidence" value="ECO:0007669"/>
    <property type="project" value="TreeGrafter"/>
</dbReference>
<keyword evidence="13" id="KW-0249">Electron transport</keyword>
<feature type="transmembrane region" description="Helical" evidence="17">
    <location>
        <begin position="12"/>
        <end position="34"/>
    </location>
</feature>
<evidence type="ECO:0000256" key="7">
    <source>
        <dbReference type="ARBA" id="ARBA00022475"/>
    </source>
</evidence>
<keyword evidence="19" id="KW-1185">Reference proteome</keyword>
<gene>
    <name evidence="18" type="ORF">EDC35_102165</name>
</gene>
<evidence type="ECO:0000256" key="6">
    <source>
        <dbReference type="ARBA" id="ARBA00022448"/>
    </source>
</evidence>
<keyword evidence="8" id="KW-0997">Cell inner membrane</keyword>
<keyword evidence="7" id="KW-1003">Cell membrane</keyword>
<dbReference type="InterPro" id="IPR034804">
    <property type="entry name" value="SQR/QFR_C/D"/>
</dbReference>
<evidence type="ECO:0000256" key="14">
    <source>
        <dbReference type="ARBA" id="ARBA00022989"/>
    </source>
</evidence>
<keyword evidence="6" id="KW-0813">Transport</keyword>
<reference evidence="18 19" key="1">
    <citation type="submission" date="2019-03" db="EMBL/GenBank/DDBJ databases">
        <title>Genomic Encyclopedia of Type Strains, Phase IV (KMG-IV): sequencing the most valuable type-strain genomes for metagenomic binning, comparative biology and taxonomic classification.</title>
        <authorList>
            <person name="Goeker M."/>
        </authorList>
    </citation>
    <scope>NUCLEOTIDE SEQUENCE [LARGE SCALE GENOMIC DNA]</scope>
    <source>
        <strain evidence="18 19">DSM 13587</strain>
    </source>
</reference>
<dbReference type="Proteomes" id="UP000295717">
    <property type="component" value="Unassembled WGS sequence"/>
</dbReference>
<dbReference type="EMBL" id="SMAO01000002">
    <property type="protein sequence ID" value="TCT22834.1"/>
    <property type="molecule type" value="Genomic_DNA"/>
</dbReference>
<dbReference type="NCBIfam" id="TIGR02968">
    <property type="entry name" value="succ_dehyd_anc"/>
    <property type="match status" value="1"/>
</dbReference>
<dbReference type="PANTHER" id="PTHR38689:SF1">
    <property type="entry name" value="SUCCINATE DEHYDROGENASE HYDROPHOBIC MEMBRANE ANCHOR SUBUNIT"/>
    <property type="match status" value="1"/>
</dbReference>
<accession>A0A4R3N289</accession>
<keyword evidence="12" id="KW-0479">Metal-binding</keyword>
<keyword evidence="11 17" id="KW-0812">Transmembrane</keyword>
<evidence type="ECO:0000256" key="13">
    <source>
        <dbReference type="ARBA" id="ARBA00022982"/>
    </source>
</evidence>
<evidence type="ECO:0000256" key="16">
    <source>
        <dbReference type="ARBA" id="ARBA00023136"/>
    </source>
</evidence>
<dbReference type="GO" id="GO:0046872">
    <property type="term" value="F:metal ion binding"/>
    <property type="evidence" value="ECO:0007669"/>
    <property type="project" value="UniProtKB-KW"/>
</dbReference>
<comment type="subcellular location">
    <subcellularLocation>
        <location evidence="3">Cell inner membrane</location>
        <topology evidence="3">Multi-pass membrane protein</topology>
    </subcellularLocation>
</comment>
<dbReference type="PANTHER" id="PTHR38689">
    <property type="entry name" value="SUCCINATE DEHYDROGENASE HYDROPHOBIC MEMBRANE ANCHOR SUBUNIT"/>
    <property type="match status" value="1"/>
</dbReference>
<evidence type="ECO:0000256" key="10">
    <source>
        <dbReference type="ARBA" id="ARBA00022617"/>
    </source>
</evidence>
<evidence type="ECO:0000256" key="12">
    <source>
        <dbReference type="ARBA" id="ARBA00022723"/>
    </source>
</evidence>
<comment type="cofactor">
    <cofactor evidence="1">
        <name>heme</name>
        <dbReference type="ChEBI" id="CHEBI:30413"/>
    </cofactor>
</comment>
<evidence type="ECO:0000256" key="1">
    <source>
        <dbReference type="ARBA" id="ARBA00001971"/>
    </source>
</evidence>
<dbReference type="InterPro" id="IPR000701">
    <property type="entry name" value="SuccDH_FuR_B_TM-su"/>
</dbReference>
<organism evidence="18 19">
    <name type="scientific">Thiobaca trueperi</name>
    <dbReference type="NCBI Taxonomy" id="127458"/>
    <lineage>
        <taxon>Bacteria</taxon>
        <taxon>Pseudomonadati</taxon>
        <taxon>Pseudomonadota</taxon>
        <taxon>Gammaproteobacteria</taxon>
        <taxon>Chromatiales</taxon>
        <taxon>Chromatiaceae</taxon>
        <taxon>Thiobaca</taxon>
    </lineage>
</organism>
<dbReference type="GO" id="GO:0017004">
    <property type="term" value="P:cytochrome complex assembly"/>
    <property type="evidence" value="ECO:0007669"/>
    <property type="project" value="TreeGrafter"/>
</dbReference>
<keyword evidence="14 17" id="KW-1133">Transmembrane helix</keyword>
<evidence type="ECO:0000256" key="3">
    <source>
        <dbReference type="ARBA" id="ARBA00004429"/>
    </source>
</evidence>
<dbReference type="OrthoDB" id="5612767at2"/>
<dbReference type="UniPathway" id="UPA00223"/>
<evidence type="ECO:0000256" key="17">
    <source>
        <dbReference type="SAM" id="Phobius"/>
    </source>
</evidence>
<evidence type="ECO:0000256" key="9">
    <source>
        <dbReference type="ARBA" id="ARBA00022532"/>
    </source>
</evidence>
<protein>
    <recommendedName>
        <fullName evidence="5">Succinate dehydrogenase hydrophobic membrane anchor subunit</fullName>
    </recommendedName>
</protein>
<dbReference type="Gene3D" id="1.20.1300.10">
    <property type="entry name" value="Fumarate reductase/succinate dehydrogenase, transmembrane subunit"/>
    <property type="match status" value="1"/>
</dbReference>
<dbReference type="AlphaFoldDB" id="A0A4R3N289"/>
<comment type="pathway">
    <text evidence="4">Carbohydrate metabolism; tricarboxylic acid cycle.</text>
</comment>
<sequence length="114" mass="12628">MSRQASGLMAWLLQRTTAIYLSFLALYLLLKFIFDAPADHAELVDWVAHPLVAMALMLGVPLVLAHAWVGIRDVLIDYVRITNLRVGLMTWFVFIIVASGLWFVKAIITAGTGG</sequence>
<evidence type="ECO:0000256" key="4">
    <source>
        <dbReference type="ARBA" id="ARBA00005163"/>
    </source>
</evidence>
<comment type="caution">
    <text evidence="18">The sequence shown here is derived from an EMBL/GenBank/DDBJ whole genome shotgun (WGS) entry which is preliminary data.</text>
</comment>
<keyword evidence="16 17" id="KW-0472">Membrane</keyword>
<dbReference type="SUPFAM" id="SSF81343">
    <property type="entry name" value="Fumarate reductase respiratory complex transmembrane subunits"/>
    <property type="match status" value="1"/>
</dbReference>
<feature type="transmembrane region" description="Helical" evidence="17">
    <location>
        <begin position="83"/>
        <end position="104"/>
    </location>
</feature>
<evidence type="ECO:0000313" key="19">
    <source>
        <dbReference type="Proteomes" id="UP000295717"/>
    </source>
</evidence>
<evidence type="ECO:0000256" key="8">
    <source>
        <dbReference type="ARBA" id="ARBA00022519"/>
    </source>
</evidence>
<dbReference type="InterPro" id="IPR014312">
    <property type="entry name" value="Succ_DH_anchor"/>
</dbReference>
<proteinExistence type="predicted"/>
<name>A0A4R3N289_9GAMM</name>
<keyword evidence="15" id="KW-0408">Iron</keyword>
<comment type="function">
    <text evidence="2">Membrane-anchoring subunit of succinate dehydrogenase (SDH).</text>
</comment>
<keyword evidence="9" id="KW-0816">Tricarboxylic acid cycle</keyword>
<dbReference type="Pfam" id="PF01127">
    <property type="entry name" value="Sdh_cyt"/>
    <property type="match status" value="1"/>
</dbReference>
<evidence type="ECO:0000256" key="15">
    <source>
        <dbReference type="ARBA" id="ARBA00023004"/>
    </source>
</evidence>
<dbReference type="GO" id="GO:0020037">
    <property type="term" value="F:heme binding"/>
    <property type="evidence" value="ECO:0007669"/>
    <property type="project" value="InterPro"/>
</dbReference>
<dbReference type="RefSeq" id="WP_132975966.1">
    <property type="nucleotide sequence ID" value="NZ_SMAO01000002.1"/>
</dbReference>
<dbReference type="GO" id="GO:0005886">
    <property type="term" value="C:plasma membrane"/>
    <property type="evidence" value="ECO:0007669"/>
    <property type="project" value="UniProtKB-SubCell"/>
</dbReference>